<dbReference type="GO" id="GO:0016020">
    <property type="term" value="C:membrane"/>
    <property type="evidence" value="ECO:0007669"/>
    <property type="project" value="UniProtKB-SubCell"/>
</dbReference>
<comment type="caution">
    <text evidence="8">The sequence shown here is derived from an EMBL/GenBank/DDBJ whole genome shotgun (WGS) entry which is preliminary data.</text>
</comment>
<evidence type="ECO:0000256" key="5">
    <source>
        <dbReference type="ARBA" id="ARBA00023136"/>
    </source>
</evidence>
<keyword evidence="3 7" id="KW-0812">Transmembrane</keyword>
<dbReference type="PANTHER" id="PTHR31885:SF6">
    <property type="entry name" value="GH04784P"/>
    <property type="match status" value="1"/>
</dbReference>
<gene>
    <name evidence="8" type="ORF">L687_15045</name>
</gene>
<evidence type="ECO:0000256" key="3">
    <source>
        <dbReference type="ARBA" id="ARBA00022692"/>
    </source>
</evidence>
<comment type="similarity">
    <text evidence="2">Belongs to the TMEM86 family.</text>
</comment>
<accession>T5KRY5</accession>
<feature type="transmembrane region" description="Helical" evidence="7">
    <location>
        <begin position="37"/>
        <end position="58"/>
    </location>
</feature>
<reference evidence="8 9" key="1">
    <citation type="journal article" date="2013" name="Genome Announc.">
        <title>Whole-genome sequences of five oyster-associated bacteria show potential for crude oil hydrocarbon degradation.</title>
        <authorList>
            <person name="Chauhan A."/>
            <person name="Green S."/>
            <person name="Pathak A."/>
            <person name="Thomas J."/>
            <person name="Venkatramanan R."/>
        </authorList>
    </citation>
    <scope>NUCLEOTIDE SEQUENCE [LARGE SCALE GENOMIC DNA]</scope>
    <source>
        <strain evidence="8 9">MF109</strain>
    </source>
</reference>
<name>T5KRY5_MICMQ</name>
<comment type="subcellular location">
    <subcellularLocation>
        <location evidence="1">Membrane</location>
        <topology evidence="1">Multi-pass membrane protein</topology>
    </subcellularLocation>
</comment>
<dbReference type="PANTHER" id="PTHR31885">
    <property type="entry name" value="GH04784P"/>
    <property type="match status" value="1"/>
</dbReference>
<feature type="transmembrane region" description="Helical" evidence="7">
    <location>
        <begin position="169"/>
        <end position="186"/>
    </location>
</feature>
<dbReference type="InterPro" id="IPR012506">
    <property type="entry name" value="TMEM86B-like"/>
</dbReference>
<feature type="region of interest" description="Disordered" evidence="6">
    <location>
        <begin position="1"/>
        <end position="28"/>
    </location>
</feature>
<evidence type="ECO:0000256" key="2">
    <source>
        <dbReference type="ARBA" id="ARBA00007375"/>
    </source>
</evidence>
<proteinExistence type="inferred from homology"/>
<evidence type="ECO:0000256" key="7">
    <source>
        <dbReference type="SAM" id="Phobius"/>
    </source>
</evidence>
<feature type="transmembrane region" description="Helical" evidence="7">
    <location>
        <begin position="64"/>
        <end position="82"/>
    </location>
</feature>
<evidence type="ECO:0000313" key="9">
    <source>
        <dbReference type="Proteomes" id="UP000016033"/>
    </source>
</evidence>
<protein>
    <recommendedName>
        <fullName evidence="10">YhhN-like protein</fullName>
    </recommendedName>
</protein>
<feature type="transmembrane region" description="Helical" evidence="7">
    <location>
        <begin position="89"/>
        <end position="111"/>
    </location>
</feature>
<evidence type="ECO:0000256" key="4">
    <source>
        <dbReference type="ARBA" id="ARBA00022989"/>
    </source>
</evidence>
<feature type="transmembrane region" description="Helical" evidence="7">
    <location>
        <begin position="225"/>
        <end position="245"/>
    </location>
</feature>
<keyword evidence="5 7" id="KW-0472">Membrane</keyword>
<sequence length="250" mass="26741">MNSGMTPGPTRGTAMPVAPGQGEPYDGGMQRRAPRHALMWAFLPFAVMSLLHVILLTIDNPLAAPTKLLLMPLLAVPVLVSARRLSPRITLVLLVAALSFSWLGDGAGTFFPQGPELPLMLTFFGIAHVAYIVLFARHLSVRRMPWWALVYAAWWVGMITALGPHTGDLLIAVAAYGLVLGGTAAFSARCHPLIAVGGAFFLASDTILAFRLFLPDSLPSWSSPAVMLTYTIGQGLIVAGALVTLRKRST</sequence>
<evidence type="ECO:0000256" key="6">
    <source>
        <dbReference type="SAM" id="MobiDB-lite"/>
    </source>
</evidence>
<evidence type="ECO:0008006" key="10">
    <source>
        <dbReference type="Google" id="ProtNLM"/>
    </source>
</evidence>
<keyword evidence="4 7" id="KW-1133">Transmembrane helix</keyword>
<evidence type="ECO:0000256" key="1">
    <source>
        <dbReference type="ARBA" id="ARBA00004141"/>
    </source>
</evidence>
<dbReference type="PATRIC" id="fig|1333857.3.peg.1316"/>
<feature type="transmembrane region" description="Helical" evidence="7">
    <location>
        <begin position="146"/>
        <end position="163"/>
    </location>
</feature>
<dbReference type="GO" id="GO:0016787">
    <property type="term" value="F:hydrolase activity"/>
    <property type="evidence" value="ECO:0007669"/>
    <property type="project" value="TreeGrafter"/>
</dbReference>
<evidence type="ECO:0000313" key="8">
    <source>
        <dbReference type="EMBL" id="EQM80490.1"/>
    </source>
</evidence>
<dbReference type="AlphaFoldDB" id="T5KRY5"/>
<dbReference type="EMBL" id="ATAO01000146">
    <property type="protein sequence ID" value="EQM80490.1"/>
    <property type="molecule type" value="Genomic_DNA"/>
</dbReference>
<organism evidence="8 9">
    <name type="scientific">Microbacterium maritypicum MF109</name>
    <dbReference type="NCBI Taxonomy" id="1333857"/>
    <lineage>
        <taxon>Bacteria</taxon>
        <taxon>Bacillati</taxon>
        <taxon>Actinomycetota</taxon>
        <taxon>Actinomycetes</taxon>
        <taxon>Micrococcales</taxon>
        <taxon>Microbacteriaceae</taxon>
        <taxon>Microbacterium</taxon>
    </lineage>
</organism>
<dbReference type="Proteomes" id="UP000016033">
    <property type="component" value="Unassembled WGS sequence"/>
</dbReference>
<dbReference type="Pfam" id="PF07947">
    <property type="entry name" value="YhhN"/>
    <property type="match status" value="1"/>
</dbReference>
<feature type="transmembrane region" description="Helical" evidence="7">
    <location>
        <begin position="117"/>
        <end position="134"/>
    </location>
</feature>
<feature type="transmembrane region" description="Helical" evidence="7">
    <location>
        <begin position="193"/>
        <end position="213"/>
    </location>
</feature>